<dbReference type="PROSITE" id="PS51257">
    <property type="entry name" value="PROKAR_LIPOPROTEIN"/>
    <property type="match status" value="1"/>
</dbReference>
<dbReference type="AlphaFoldDB" id="A0A267MF29"/>
<dbReference type="OrthoDB" id="1114958at2"/>
<reference evidence="2 3" key="1">
    <citation type="submission" date="2017-06" db="EMBL/GenBank/DDBJ databases">
        <title>Draft genome sequence of anaerobic fermentative bacterium Anaeromicrobium sediminis DY2726D isolated from West Pacific Ocean sediments.</title>
        <authorList>
            <person name="Zeng X."/>
        </authorList>
    </citation>
    <scope>NUCLEOTIDE SEQUENCE [LARGE SCALE GENOMIC DNA]</scope>
    <source>
        <strain evidence="2 3">DY2726D</strain>
    </source>
</reference>
<dbReference type="RefSeq" id="WP_095135392.1">
    <property type="nucleotide sequence ID" value="NZ_NIBG01000026.1"/>
</dbReference>
<accession>A0A267MF29</accession>
<evidence type="ECO:0000256" key="1">
    <source>
        <dbReference type="SAM" id="SignalP"/>
    </source>
</evidence>
<protein>
    <submittedName>
        <fullName evidence="2">Uncharacterized protein</fullName>
    </submittedName>
</protein>
<keyword evidence="3" id="KW-1185">Reference proteome</keyword>
<gene>
    <name evidence="2" type="ORF">CCE28_19130</name>
</gene>
<sequence length="353" mass="40199">MNKRNALTILLSLSLLMSGCTSTTSTSAVNKDTKTQVNAHMNSNEKESILEEDKELGELIEDSKDQLSYEDYTKVKDLYEELIKADSKEDFEKGDEIHEEISKLLEDVGINMNDDEGEILGKYDVKNGKINFPKDVDPSHKQLWDKAVKTYANTHLNKITSFCVTTDGKDGITGATGPIDDENTIFELSLDPEDSLDSKGNLVGREFDHTLVHELFHIITLSNDQMKDSIDETSATLTVDEGTTKESSYLNTFHQKFWKGIYEECLSIEKLKEESPEEADELGMEFYEKYSDQFVTDYAATNSVEDIAESFTYFVLDPKPQDDSIKNKKILFFYNYPELVKLRNTLRTNLELN</sequence>
<name>A0A267MF29_9FIRM</name>
<evidence type="ECO:0000313" key="2">
    <source>
        <dbReference type="EMBL" id="PAB57410.1"/>
    </source>
</evidence>
<organism evidence="2 3">
    <name type="scientific">Anaeromicrobium sediminis</name>
    <dbReference type="NCBI Taxonomy" id="1478221"/>
    <lineage>
        <taxon>Bacteria</taxon>
        <taxon>Bacillati</taxon>
        <taxon>Bacillota</taxon>
        <taxon>Clostridia</taxon>
        <taxon>Peptostreptococcales</taxon>
        <taxon>Thermotaleaceae</taxon>
        <taxon>Anaeromicrobium</taxon>
    </lineage>
</organism>
<evidence type="ECO:0000313" key="3">
    <source>
        <dbReference type="Proteomes" id="UP000216024"/>
    </source>
</evidence>
<dbReference type="EMBL" id="NIBG01000026">
    <property type="protein sequence ID" value="PAB57410.1"/>
    <property type="molecule type" value="Genomic_DNA"/>
</dbReference>
<proteinExistence type="predicted"/>
<feature type="chain" id="PRO_5039032512" evidence="1">
    <location>
        <begin position="29"/>
        <end position="353"/>
    </location>
</feature>
<comment type="caution">
    <text evidence="2">The sequence shown here is derived from an EMBL/GenBank/DDBJ whole genome shotgun (WGS) entry which is preliminary data.</text>
</comment>
<dbReference type="Proteomes" id="UP000216024">
    <property type="component" value="Unassembled WGS sequence"/>
</dbReference>
<keyword evidence="1" id="KW-0732">Signal</keyword>
<feature type="signal peptide" evidence="1">
    <location>
        <begin position="1"/>
        <end position="28"/>
    </location>
</feature>